<dbReference type="NCBIfam" id="TIGR02937">
    <property type="entry name" value="sigma70-ECF"/>
    <property type="match status" value="1"/>
</dbReference>
<dbReference type="GO" id="GO:0016987">
    <property type="term" value="F:sigma factor activity"/>
    <property type="evidence" value="ECO:0007669"/>
    <property type="project" value="UniProtKB-KW"/>
</dbReference>
<evidence type="ECO:0000256" key="3">
    <source>
        <dbReference type="ARBA" id="ARBA00023082"/>
    </source>
</evidence>
<evidence type="ECO:0000313" key="8">
    <source>
        <dbReference type="Proteomes" id="UP000263900"/>
    </source>
</evidence>
<dbReference type="CDD" id="cd06171">
    <property type="entry name" value="Sigma70_r4"/>
    <property type="match status" value="1"/>
</dbReference>
<dbReference type="GO" id="GO:0003677">
    <property type="term" value="F:DNA binding"/>
    <property type="evidence" value="ECO:0007669"/>
    <property type="project" value="InterPro"/>
</dbReference>
<dbReference type="Gene3D" id="1.10.1740.10">
    <property type="match status" value="1"/>
</dbReference>
<dbReference type="NCBIfam" id="TIGR02985">
    <property type="entry name" value="Sig70_bacteroi1"/>
    <property type="match status" value="1"/>
</dbReference>
<dbReference type="EMBL" id="CP032157">
    <property type="protein sequence ID" value="AXY75599.1"/>
    <property type="molecule type" value="Genomic_DNA"/>
</dbReference>
<dbReference type="InterPro" id="IPR013324">
    <property type="entry name" value="RNA_pol_sigma_r3/r4-like"/>
</dbReference>
<dbReference type="Proteomes" id="UP000263900">
    <property type="component" value="Chromosome"/>
</dbReference>
<proteinExistence type="inferred from homology"/>
<comment type="similarity">
    <text evidence="1">Belongs to the sigma-70 factor family. ECF subfamily.</text>
</comment>
<dbReference type="SUPFAM" id="SSF88659">
    <property type="entry name" value="Sigma3 and sigma4 domains of RNA polymerase sigma factors"/>
    <property type="match status" value="1"/>
</dbReference>
<name>A0A3B7MQK5_9BACT</name>
<evidence type="ECO:0000259" key="6">
    <source>
        <dbReference type="Pfam" id="PF08281"/>
    </source>
</evidence>
<dbReference type="InterPro" id="IPR014284">
    <property type="entry name" value="RNA_pol_sigma-70_dom"/>
</dbReference>
<keyword evidence="2" id="KW-0805">Transcription regulation</keyword>
<dbReference type="InterPro" id="IPR013249">
    <property type="entry name" value="RNA_pol_sigma70_r4_t2"/>
</dbReference>
<dbReference type="RefSeq" id="WP_119051480.1">
    <property type="nucleotide sequence ID" value="NZ_CP032157.1"/>
</dbReference>
<protein>
    <submittedName>
        <fullName evidence="7">RNA polymerase sigma-70 factor</fullName>
    </submittedName>
</protein>
<sequence length="182" mass="21325">MQDPNKYQLFQQAFYQYYEPLCRYAYTLVKEYDSCEDIVQETFLRVWEKKQDLIGTDSLNFYLFGAVRNNCLSFLEKRQKHIISELRGEEVAEMPIEKNPAMDTGKDYHALLQEAMENLPPKCREVFVLSRVSDLTYQQISEALDISVKTVENHMGKALRILRSYIRGKQVCLAALALLFLF</sequence>
<keyword evidence="8" id="KW-1185">Reference proteome</keyword>
<gene>
    <name evidence="7" type="ORF">D3H65_17165</name>
</gene>
<dbReference type="KEGG" id="pseg:D3H65_17165"/>
<dbReference type="GO" id="GO:0006352">
    <property type="term" value="P:DNA-templated transcription initiation"/>
    <property type="evidence" value="ECO:0007669"/>
    <property type="project" value="InterPro"/>
</dbReference>
<dbReference type="AlphaFoldDB" id="A0A3B7MQK5"/>
<evidence type="ECO:0000256" key="2">
    <source>
        <dbReference type="ARBA" id="ARBA00023015"/>
    </source>
</evidence>
<keyword evidence="4" id="KW-0804">Transcription</keyword>
<dbReference type="Gene3D" id="1.10.10.10">
    <property type="entry name" value="Winged helix-like DNA-binding domain superfamily/Winged helix DNA-binding domain"/>
    <property type="match status" value="1"/>
</dbReference>
<keyword evidence="3" id="KW-0731">Sigma factor</keyword>
<dbReference type="PANTHER" id="PTHR43133">
    <property type="entry name" value="RNA POLYMERASE ECF-TYPE SIGMA FACTO"/>
    <property type="match status" value="1"/>
</dbReference>
<dbReference type="InterPro" id="IPR039425">
    <property type="entry name" value="RNA_pol_sigma-70-like"/>
</dbReference>
<evidence type="ECO:0000256" key="4">
    <source>
        <dbReference type="ARBA" id="ARBA00023163"/>
    </source>
</evidence>
<dbReference type="Pfam" id="PF04542">
    <property type="entry name" value="Sigma70_r2"/>
    <property type="match status" value="1"/>
</dbReference>
<reference evidence="7 8" key="1">
    <citation type="submission" date="2018-09" db="EMBL/GenBank/DDBJ databases">
        <title>Genome sequencing of strain 6GH32-13.</title>
        <authorList>
            <person name="Weon H.-Y."/>
            <person name="Heo J."/>
            <person name="Kwon S.-W."/>
        </authorList>
    </citation>
    <scope>NUCLEOTIDE SEQUENCE [LARGE SCALE GENOMIC DNA]</scope>
    <source>
        <strain evidence="7 8">5GH32-13</strain>
    </source>
</reference>
<feature type="domain" description="RNA polymerase sigma-70 region 2" evidence="5">
    <location>
        <begin position="16"/>
        <end position="80"/>
    </location>
</feature>
<evidence type="ECO:0000259" key="5">
    <source>
        <dbReference type="Pfam" id="PF04542"/>
    </source>
</evidence>
<organism evidence="7 8">
    <name type="scientific">Paraflavitalea soli</name>
    <dbReference type="NCBI Taxonomy" id="2315862"/>
    <lineage>
        <taxon>Bacteria</taxon>
        <taxon>Pseudomonadati</taxon>
        <taxon>Bacteroidota</taxon>
        <taxon>Chitinophagia</taxon>
        <taxon>Chitinophagales</taxon>
        <taxon>Chitinophagaceae</taxon>
        <taxon>Paraflavitalea</taxon>
    </lineage>
</organism>
<evidence type="ECO:0000256" key="1">
    <source>
        <dbReference type="ARBA" id="ARBA00010641"/>
    </source>
</evidence>
<feature type="domain" description="RNA polymerase sigma factor 70 region 4 type 2" evidence="6">
    <location>
        <begin position="111"/>
        <end position="160"/>
    </location>
</feature>
<evidence type="ECO:0000313" key="7">
    <source>
        <dbReference type="EMBL" id="AXY75599.1"/>
    </source>
</evidence>
<dbReference type="Pfam" id="PF08281">
    <property type="entry name" value="Sigma70_r4_2"/>
    <property type="match status" value="1"/>
</dbReference>
<dbReference type="InterPro" id="IPR013325">
    <property type="entry name" value="RNA_pol_sigma_r2"/>
</dbReference>
<dbReference type="InterPro" id="IPR014327">
    <property type="entry name" value="RNA_pol_sigma70_bacteroid"/>
</dbReference>
<dbReference type="PANTHER" id="PTHR43133:SF46">
    <property type="entry name" value="RNA POLYMERASE SIGMA-70 FACTOR ECF SUBFAMILY"/>
    <property type="match status" value="1"/>
</dbReference>
<dbReference type="InterPro" id="IPR036388">
    <property type="entry name" value="WH-like_DNA-bd_sf"/>
</dbReference>
<dbReference type="OrthoDB" id="659361at2"/>
<accession>A0A3B7MQK5</accession>
<dbReference type="SUPFAM" id="SSF88946">
    <property type="entry name" value="Sigma2 domain of RNA polymerase sigma factors"/>
    <property type="match status" value="1"/>
</dbReference>
<dbReference type="InterPro" id="IPR007627">
    <property type="entry name" value="RNA_pol_sigma70_r2"/>
</dbReference>